<feature type="active site" description="Acyl-thioester intermediate" evidence="15 16">
    <location>
        <position position="126"/>
    </location>
</feature>
<dbReference type="AlphaFoldDB" id="A0A9C9K0H6"/>
<evidence type="ECO:0000256" key="14">
    <source>
        <dbReference type="ARBA" id="ARBA00047891"/>
    </source>
</evidence>
<dbReference type="SMART" id="SM00859">
    <property type="entry name" value="Semialdhyde_dh"/>
    <property type="match status" value="1"/>
</dbReference>
<feature type="binding site" evidence="15">
    <location>
        <begin position="38"/>
        <end position="39"/>
    </location>
    <ligand>
        <name>NADP(+)</name>
        <dbReference type="ChEBI" id="CHEBI:58349"/>
    </ligand>
</feature>
<evidence type="ECO:0000256" key="13">
    <source>
        <dbReference type="ARBA" id="ARBA00023167"/>
    </source>
</evidence>
<dbReference type="GO" id="GO:0009088">
    <property type="term" value="P:threonine biosynthetic process"/>
    <property type="evidence" value="ECO:0007669"/>
    <property type="project" value="UniProtKB-UniRule"/>
</dbReference>
<keyword evidence="9 15" id="KW-0521">NADP</keyword>
<evidence type="ECO:0000256" key="6">
    <source>
        <dbReference type="ARBA" id="ARBA00013120"/>
    </source>
</evidence>
<dbReference type="SUPFAM" id="SSF55347">
    <property type="entry name" value="Glyceraldehyde-3-phosphate dehydrogenase-like, C-terminal domain"/>
    <property type="match status" value="1"/>
</dbReference>
<feature type="binding site" evidence="15">
    <location>
        <position position="235"/>
    </location>
    <ligand>
        <name>substrate</name>
    </ligand>
</feature>
<dbReference type="InterPro" id="IPR012280">
    <property type="entry name" value="Semialdhyde_DH_dimer_dom"/>
</dbReference>
<dbReference type="Gene3D" id="3.40.50.720">
    <property type="entry name" value="NAD(P)-binding Rossmann-like Domain"/>
    <property type="match status" value="1"/>
</dbReference>
<organism evidence="18 19">
    <name type="scientific">candidate division WOR-3 bacterium</name>
    <dbReference type="NCBI Taxonomy" id="2052148"/>
    <lineage>
        <taxon>Bacteria</taxon>
        <taxon>Bacteria division WOR-3</taxon>
    </lineage>
</organism>
<dbReference type="GO" id="GO:0009097">
    <property type="term" value="P:isoleucine biosynthetic process"/>
    <property type="evidence" value="ECO:0007669"/>
    <property type="project" value="UniProtKB-UniRule"/>
</dbReference>
<feature type="active site" description="Proton acceptor" evidence="15 16">
    <location>
        <position position="242"/>
    </location>
</feature>
<dbReference type="SUPFAM" id="SSF51735">
    <property type="entry name" value="NAD(P)-binding Rossmann-fold domains"/>
    <property type="match status" value="1"/>
</dbReference>
<evidence type="ECO:0000256" key="10">
    <source>
        <dbReference type="ARBA" id="ARBA00022915"/>
    </source>
</evidence>
<dbReference type="NCBIfam" id="TIGR01296">
    <property type="entry name" value="asd_B"/>
    <property type="match status" value="1"/>
</dbReference>
<keyword evidence="8 15" id="KW-0791">Threonine biosynthesis</keyword>
<protein>
    <recommendedName>
        <fullName evidence="6 15">Aspartate-semialdehyde dehydrogenase</fullName>
        <shortName evidence="15">ASA dehydrogenase</shortName>
        <shortName evidence="15">ASADH</shortName>
        <ecNumber evidence="6 15">1.2.1.11</ecNumber>
    </recommendedName>
    <alternativeName>
        <fullName evidence="15">Aspartate-beta-semialdehyde dehydrogenase</fullName>
    </alternativeName>
</protein>
<keyword evidence="12 15" id="KW-0457">Lysine biosynthesis</keyword>
<dbReference type="EMBL" id="DRIG01000085">
    <property type="protein sequence ID" value="HEC79031.1"/>
    <property type="molecule type" value="Genomic_DNA"/>
</dbReference>
<reference evidence="18" key="1">
    <citation type="journal article" date="2020" name="mSystems">
        <title>Genome- and Community-Level Interaction Insights into Carbon Utilization and Element Cycling Functions of Hydrothermarchaeota in Hydrothermal Sediment.</title>
        <authorList>
            <person name="Zhou Z."/>
            <person name="Liu Y."/>
            <person name="Xu W."/>
            <person name="Pan J."/>
            <person name="Luo Z.H."/>
            <person name="Li M."/>
        </authorList>
    </citation>
    <scope>NUCLEOTIDE SEQUENCE</scope>
    <source>
        <strain evidence="18">HyVt-388</strain>
    </source>
</reference>
<dbReference type="Gene3D" id="3.30.360.10">
    <property type="entry name" value="Dihydrodipicolinate Reductase, domain 2"/>
    <property type="match status" value="1"/>
</dbReference>
<dbReference type="GO" id="GO:0004073">
    <property type="term" value="F:aspartate-semialdehyde dehydrogenase activity"/>
    <property type="evidence" value="ECO:0007669"/>
    <property type="project" value="UniProtKB-UniRule"/>
</dbReference>
<dbReference type="NCBIfam" id="NF011456">
    <property type="entry name" value="PRK14874.1"/>
    <property type="match status" value="1"/>
</dbReference>
<feature type="domain" description="Semialdehyde dehydrogenase NAD-binding" evidence="17">
    <location>
        <begin position="3"/>
        <end position="117"/>
    </location>
</feature>
<evidence type="ECO:0000256" key="15">
    <source>
        <dbReference type="HAMAP-Rule" id="MF_02121"/>
    </source>
</evidence>
<dbReference type="EC" id="1.2.1.11" evidence="6 15"/>
<evidence type="ECO:0000259" key="17">
    <source>
        <dbReference type="SMART" id="SM00859"/>
    </source>
</evidence>
<dbReference type="InterPro" id="IPR005986">
    <property type="entry name" value="Asp_semialdehyde_DH_beta"/>
</dbReference>
<dbReference type="Proteomes" id="UP000885826">
    <property type="component" value="Unassembled WGS sequence"/>
</dbReference>
<keyword evidence="11 15" id="KW-0560">Oxidoreductase</keyword>
<gene>
    <name evidence="15" type="primary">asd</name>
    <name evidence="18" type="ORF">ENI34_07825</name>
</gene>
<sequence length="329" mass="36836">MKNVAVLGATGLVGETVIKILEERNFPVKELFPFASTRSEGQQIIFKDTEIGIYTEIDDFLNQVDIVFGCLDAPLSRELIPRFKDKAVVIDNSNAFRMEPDVPLVVPEVNPEKIKEHSGLIANPNCSTIQMVVALYPLHKKARIKRVFVATYQSVSGYGKGAVEELQYEIECLGMNEEIRKYEDSVFPLPIGNNVIPQIGGFNEEGYTTEEMKMVNETRKIFDDPTISVTSTCVRIPVFISHSEAISIEFEQPLSPNEAKEILREAPGVRLFEKEDKYPVPYHASGKDLVFVGRLRRDLAFENGLAMWVVADNVRKGAALNAVQIAELL</sequence>
<dbReference type="CDD" id="cd18131">
    <property type="entry name" value="ASADH_C_bac_euk_like"/>
    <property type="match status" value="1"/>
</dbReference>
<comment type="catalytic activity">
    <reaction evidence="14 15">
        <text>L-aspartate 4-semialdehyde + phosphate + NADP(+) = 4-phospho-L-aspartate + NADPH + H(+)</text>
        <dbReference type="Rhea" id="RHEA:24284"/>
        <dbReference type="ChEBI" id="CHEBI:15378"/>
        <dbReference type="ChEBI" id="CHEBI:43474"/>
        <dbReference type="ChEBI" id="CHEBI:57535"/>
        <dbReference type="ChEBI" id="CHEBI:57783"/>
        <dbReference type="ChEBI" id="CHEBI:58349"/>
        <dbReference type="ChEBI" id="CHEBI:537519"/>
        <dbReference type="EC" id="1.2.1.11"/>
    </reaction>
</comment>
<feature type="binding site" evidence="15">
    <location>
        <begin position="10"/>
        <end position="13"/>
    </location>
    <ligand>
        <name>NADP(+)</name>
        <dbReference type="ChEBI" id="CHEBI:58349"/>
    </ligand>
</feature>
<feature type="binding site" evidence="15">
    <location>
        <begin position="156"/>
        <end position="157"/>
    </location>
    <ligand>
        <name>NADP(+)</name>
        <dbReference type="ChEBI" id="CHEBI:58349"/>
    </ligand>
</feature>
<dbReference type="GO" id="GO:0050661">
    <property type="term" value="F:NADP binding"/>
    <property type="evidence" value="ECO:0007669"/>
    <property type="project" value="UniProtKB-UniRule"/>
</dbReference>
<comment type="caution">
    <text evidence="18">The sequence shown here is derived from an EMBL/GenBank/DDBJ whole genome shotgun (WGS) entry which is preliminary data.</text>
</comment>
<evidence type="ECO:0000256" key="3">
    <source>
        <dbReference type="ARBA" id="ARBA00005097"/>
    </source>
</evidence>
<dbReference type="Pfam" id="PF01118">
    <property type="entry name" value="Semialdhyde_dh"/>
    <property type="match status" value="1"/>
</dbReference>
<dbReference type="HAMAP" id="MF_02121">
    <property type="entry name" value="ASADH"/>
    <property type="match status" value="1"/>
</dbReference>
<evidence type="ECO:0000256" key="9">
    <source>
        <dbReference type="ARBA" id="ARBA00022857"/>
    </source>
</evidence>
<feature type="binding site" evidence="15">
    <location>
        <position position="313"/>
    </location>
    <ligand>
        <name>NADP(+)</name>
        <dbReference type="ChEBI" id="CHEBI:58349"/>
    </ligand>
</feature>
<evidence type="ECO:0000256" key="1">
    <source>
        <dbReference type="ARBA" id="ARBA00005021"/>
    </source>
</evidence>
<comment type="similarity">
    <text evidence="4 15">Belongs to the aspartate-semialdehyde dehydrogenase family.</text>
</comment>
<dbReference type="GO" id="GO:0046983">
    <property type="term" value="F:protein dimerization activity"/>
    <property type="evidence" value="ECO:0007669"/>
    <property type="project" value="InterPro"/>
</dbReference>
<dbReference type="InterPro" id="IPR000534">
    <property type="entry name" value="Semialdehyde_DH_NAD-bd"/>
</dbReference>
<keyword evidence="13 15" id="KW-0486">Methionine biosynthesis</keyword>
<comment type="pathway">
    <text evidence="3 15">Amino-acid biosynthesis; L-threonine biosynthesis; L-threonine from L-aspartate: step 2/5.</text>
</comment>
<evidence type="ECO:0000256" key="4">
    <source>
        <dbReference type="ARBA" id="ARBA00010584"/>
    </source>
</evidence>
<dbReference type="CDD" id="cd02316">
    <property type="entry name" value="VcASADH2_like_N"/>
    <property type="match status" value="1"/>
</dbReference>
<dbReference type="PIRSF" id="PIRSF000148">
    <property type="entry name" value="ASA_dh"/>
    <property type="match status" value="1"/>
</dbReference>
<comment type="pathway">
    <text evidence="2 15">Amino-acid biosynthesis; L-lysine biosynthesis via DAP pathway; (S)-tetrahydrodipicolinate from L-aspartate: step 2/4.</text>
</comment>
<dbReference type="InterPro" id="IPR012080">
    <property type="entry name" value="Asp_semialdehyde_DH"/>
</dbReference>
<evidence type="ECO:0000256" key="5">
    <source>
        <dbReference type="ARBA" id="ARBA00011738"/>
    </source>
</evidence>
<evidence type="ECO:0000256" key="11">
    <source>
        <dbReference type="ARBA" id="ARBA00023002"/>
    </source>
</evidence>
<feature type="binding site" evidence="15">
    <location>
        <position position="97"/>
    </location>
    <ligand>
        <name>phosphate</name>
        <dbReference type="ChEBI" id="CHEBI:43474"/>
    </ligand>
</feature>
<keyword evidence="10 15" id="KW-0220">Diaminopimelate biosynthesis</keyword>
<evidence type="ECO:0000256" key="12">
    <source>
        <dbReference type="ARBA" id="ARBA00023154"/>
    </source>
</evidence>
<evidence type="ECO:0000256" key="7">
    <source>
        <dbReference type="ARBA" id="ARBA00022605"/>
    </source>
</evidence>
<dbReference type="PANTHER" id="PTHR46278:SF2">
    <property type="entry name" value="ASPARTATE-SEMIALDEHYDE DEHYDROGENASE"/>
    <property type="match status" value="1"/>
</dbReference>
<comment type="function">
    <text evidence="15">Catalyzes the NADPH-dependent formation of L-aspartate-semialdehyde (L-ASA) by the reductive dephosphorylation of L-aspartyl-4-phosphate.</text>
</comment>
<dbReference type="InterPro" id="IPR036291">
    <property type="entry name" value="NAD(P)-bd_dom_sf"/>
</dbReference>
<comment type="pathway">
    <text evidence="1 15">Amino-acid biosynthesis; L-methionine biosynthesis via de novo pathway; L-homoserine from L-aspartate: step 2/3.</text>
</comment>
<dbReference type="PANTHER" id="PTHR46278">
    <property type="entry name" value="DEHYDROGENASE, PUTATIVE-RELATED"/>
    <property type="match status" value="1"/>
</dbReference>
<dbReference type="GO" id="GO:0071266">
    <property type="term" value="P:'de novo' L-methionine biosynthetic process"/>
    <property type="evidence" value="ECO:0007669"/>
    <property type="project" value="UniProtKB-UniRule"/>
</dbReference>
<dbReference type="GO" id="GO:0019877">
    <property type="term" value="P:diaminopimelate biosynthetic process"/>
    <property type="evidence" value="ECO:0007669"/>
    <property type="project" value="UniProtKB-UniRule"/>
</dbReference>
<accession>A0A9C9K0H6</accession>
<dbReference type="GO" id="GO:0051287">
    <property type="term" value="F:NAD binding"/>
    <property type="evidence" value="ECO:0007669"/>
    <property type="project" value="InterPro"/>
</dbReference>
<evidence type="ECO:0000256" key="8">
    <source>
        <dbReference type="ARBA" id="ARBA00022697"/>
    </source>
</evidence>
<evidence type="ECO:0000313" key="19">
    <source>
        <dbReference type="Proteomes" id="UP000885826"/>
    </source>
</evidence>
<evidence type="ECO:0000256" key="16">
    <source>
        <dbReference type="PIRSR" id="PIRSR000148-1"/>
    </source>
</evidence>
<comment type="subunit">
    <text evidence="5 15">Homodimer.</text>
</comment>
<proteinExistence type="inferred from homology"/>
<dbReference type="Pfam" id="PF02774">
    <property type="entry name" value="Semialdhyde_dhC"/>
    <property type="match status" value="1"/>
</dbReference>
<dbReference type="GO" id="GO:0009089">
    <property type="term" value="P:lysine biosynthetic process via diaminopimelate"/>
    <property type="evidence" value="ECO:0007669"/>
    <property type="project" value="UniProtKB-UniRule"/>
</dbReference>
<keyword evidence="7 15" id="KW-0028">Amino-acid biosynthesis</keyword>
<feature type="binding site" evidence="15">
    <location>
        <position position="153"/>
    </location>
    <ligand>
        <name>substrate</name>
    </ligand>
</feature>
<comment type="caution">
    <text evidence="15">Lacks conserved residue(s) required for the propagation of feature annotation.</text>
</comment>
<evidence type="ECO:0000256" key="2">
    <source>
        <dbReference type="ARBA" id="ARBA00005076"/>
    </source>
</evidence>
<name>A0A9C9K0H6_UNCW3</name>
<evidence type="ECO:0000313" key="18">
    <source>
        <dbReference type="EMBL" id="HEC79031.1"/>
    </source>
</evidence>